<dbReference type="EMBL" id="LAZR01008667">
    <property type="protein sequence ID" value="KKM77280.1"/>
    <property type="molecule type" value="Genomic_DNA"/>
</dbReference>
<sequence>MKQKFDEEFPESEEDLDFIPEEFGQNFLGSTVELSNEGFSQKMVQTMNKNEVKIAKLKLKILRKEKKQIKQYLKKNLLV</sequence>
<protein>
    <submittedName>
        <fullName evidence="1">Uncharacterized protein</fullName>
    </submittedName>
</protein>
<organism evidence="1">
    <name type="scientific">marine sediment metagenome</name>
    <dbReference type="NCBI Taxonomy" id="412755"/>
    <lineage>
        <taxon>unclassified sequences</taxon>
        <taxon>metagenomes</taxon>
        <taxon>ecological metagenomes</taxon>
    </lineage>
</organism>
<gene>
    <name evidence="1" type="ORF">LCGC14_1371570</name>
</gene>
<reference evidence="1" key="1">
    <citation type="journal article" date="2015" name="Nature">
        <title>Complex archaea that bridge the gap between prokaryotes and eukaryotes.</title>
        <authorList>
            <person name="Spang A."/>
            <person name="Saw J.H."/>
            <person name="Jorgensen S.L."/>
            <person name="Zaremba-Niedzwiedzka K."/>
            <person name="Martijn J."/>
            <person name="Lind A.E."/>
            <person name="van Eijk R."/>
            <person name="Schleper C."/>
            <person name="Guy L."/>
            <person name="Ettema T.J."/>
        </authorList>
    </citation>
    <scope>NUCLEOTIDE SEQUENCE</scope>
</reference>
<accession>A0A0F9MKI3</accession>
<proteinExistence type="predicted"/>
<name>A0A0F9MKI3_9ZZZZ</name>
<comment type="caution">
    <text evidence="1">The sequence shown here is derived from an EMBL/GenBank/DDBJ whole genome shotgun (WGS) entry which is preliminary data.</text>
</comment>
<evidence type="ECO:0000313" key="1">
    <source>
        <dbReference type="EMBL" id="KKM77280.1"/>
    </source>
</evidence>
<dbReference type="AlphaFoldDB" id="A0A0F9MKI3"/>